<dbReference type="Proteomes" id="UP000245202">
    <property type="component" value="Unassembled WGS sequence"/>
</dbReference>
<dbReference type="EMBL" id="BDQX01000402">
    <property type="protein sequence ID" value="GBG11490.1"/>
    <property type="molecule type" value="Genomic_DNA"/>
</dbReference>
<keyword evidence="2" id="KW-1185">Reference proteome</keyword>
<proteinExistence type="predicted"/>
<evidence type="ECO:0000313" key="2">
    <source>
        <dbReference type="Proteomes" id="UP000245202"/>
    </source>
</evidence>
<name>A0A2R5EXT5_9BACL</name>
<reference evidence="1 2" key="1">
    <citation type="submission" date="2017-08" db="EMBL/GenBank/DDBJ databases">
        <title>Substantial Increase in Enzyme Production by Combined Drug-Resistance Mutations in Paenibacillus agaridevorans.</title>
        <authorList>
            <person name="Tanaka Y."/>
            <person name="Funane K."/>
            <person name="Hosaka T."/>
            <person name="Shiwa Y."/>
            <person name="Fujita N."/>
            <person name="Miyazaki T."/>
            <person name="Yoshikawa H."/>
            <person name="Murakami K."/>
            <person name="Kasahara K."/>
            <person name="Inaoka T."/>
            <person name="Hiraga Y."/>
            <person name="Ochi K."/>
        </authorList>
    </citation>
    <scope>NUCLEOTIDE SEQUENCE [LARGE SCALE GENOMIC DNA]</scope>
    <source>
        <strain evidence="1 2">T-3040</strain>
    </source>
</reference>
<feature type="non-terminal residue" evidence="1">
    <location>
        <position position="1"/>
    </location>
</feature>
<evidence type="ECO:0000313" key="1">
    <source>
        <dbReference type="EMBL" id="GBG11490.1"/>
    </source>
</evidence>
<sequence>VKADRNGHHSRYFAKMGPVQMVTDTDDLTSVKPA</sequence>
<dbReference type="AlphaFoldDB" id="A0A2R5EXT5"/>
<accession>A0A2R5EXT5</accession>
<gene>
    <name evidence="1" type="ORF">PAT3040_06311</name>
</gene>
<organism evidence="1 2">
    <name type="scientific">Paenibacillus agaridevorans</name>
    <dbReference type="NCBI Taxonomy" id="171404"/>
    <lineage>
        <taxon>Bacteria</taxon>
        <taxon>Bacillati</taxon>
        <taxon>Bacillota</taxon>
        <taxon>Bacilli</taxon>
        <taxon>Bacillales</taxon>
        <taxon>Paenibacillaceae</taxon>
        <taxon>Paenibacillus</taxon>
    </lineage>
</organism>
<protein>
    <submittedName>
        <fullName evidence="1">Uncharacterized protein</fullName>
    </submittedName>
</protein>
<comment type="caution">
    <text evidence="1">The sequence shown here is derived from an EMBL/GenBank/DDBJ whole genome shotgun (WGS) entry which is preliminary data.</text>
</comment>